<feature type="coiled-coil region" evidence="1">
    <location>
        <begin position="44"/>
        <end position="138"/>
    </location>
</feature>
<organism evidence="2 3">
    <name type="scientific">Candidatus Nealsonbacteria bacterium CG_4_10_14_0_2_um_filter_39_15</name>
    <dbReference type="NCBI Taxonomy" id="1974681"/>
    <lineage>
        <taxon>Bacteria</taxon>
        <taxon>Candidatus Nealsoniibacteriota</taxon>
    </lineage>
</organism>
<keyword evidence="1" id="KW-0175">Coiled coil</keyword>
<dbReference type="Proteomes" id="UP000230081">
    <property type="component" value="Unassembled WGS sequence"/>
</dbReference>
<protein>
    <submittedName>
        <fullName evidence="2">Uncharacterized protein</fullName>
    </submittedName>
</protein>
<sequence>MLKGEDGAKNLKDAEALFDGKLEGFIKENPELAKFLVPSGLEHMKELQLKLEKLVKLQEKLRALQLKASELNEKHYALKKEDEKLLKEAELLSKSGKKEDMDKLENNTNRRKEILGEMKSLKSEYKQPIRQLEELSAEFSALA</sequence>
<dbReference type="AlphaFoldDB" id="A0A2M7UVT8"/>
<evidence type="ECO:0000313" key="3">
    <source>
        <dbReference type="Proteomes" id="UP000230081"/>
    </source>
</evidence>
<proteinExistence type="predicted"/>
<reference evidence="3" key="1">
    <citation type="submission" date="2017-09" db="EMBL/GenBank/DDBJ databases">
        <title>Depth-based differentiation of microbial function through sediment-hosted aquifers and enrichment of novel symbionts in the deep terrestrial subsurface.</title>
        <authorList>
            <person name="Probst A.J."/>
            <person name="Ladd B."/>
            <person name="Jarett J.K."/>
            <person name="Geller-Mcgrath D.E."/>
            <person name="Sieber C.M.K."/>
            <person name="Emerson J.B."/>
            <person name="Anantharaman K."/>
            <person name="Thomas B.C."/>
            <person name="Malmstrom R."/>
            <person name="Stieglmeier M."/>
            <person name="Klingl A."/>
            <person name="Woyke T."/>
            <person name="Ryan C.M."/>
            <person name="Banfield J.F."/>
        </authorList>
    </citation>
    <scope>NUCLEOTIDE SEQUENCE [LARGE SCALE GENOMIC DNA]</scope>
</reference>
<dbReference type="EMBL" id="PFPA01000053">
    <property type="protein sequence ID" value="PIZ88058.1"/>
    <property type="molecule type" value="Genomic_DNA"/>
</dbReference>
<evidence type="ECO:0000256" key="1">
    <source>
        <dbReference type="SAM" id="Coils"/>
    </source>
</evidence>
<comment type="caution">
    <text evidence="2">The sequence shown here is derived from an EMBL/GenBank/DDBJ whole genome shotgun (WGS) entry which is preliminary data.</text>
</comment>
<gene>
    <name evidence="2" type="ORF">COX91_02250</name>
</gene>
<name>A0A2M7UVT8_9BACT</name>
<evidence type="ECO:0000313" key="2">
    <source>
        <dbReference type="EMBL" id="PIZ88058.1"/>
    </source>
</evidence>
<accession>A0A2M7UVT8</accession>